<feature type="domain" description="ABC-2 type transporter transmembrane" evidence="10">
    <location>
        <begin position="29"/>
        <end position="228"/>
    </location>
</feature>
<evidence type="ECO:0000256" key="4">
    <source>
        <dbReference type="ARBA" id="ARBA00022475"/>
    </source>
</evidence>
<evidence type="ECO:0000256" key="8">
    <source>
        <dbReference type="ARBA" id="ARBA00023136"/>
    </source>
</evidence>
<keyword evidence="7" id="KW-0762">Sugar transport</keyword>
<keyword evidence="7" id="KW-0625">Polysaccharide transport</keyword>
<protein>
    <submittedName>
        <fullName evidence="11">ABC transporter permease</fullName>
    </submittedName>
</protein>
<dbReference type="PANTHER" id="PTHR30413:SF10">
    <property type="entry name" value="CAPSULE POLYSACCHARIDE EXPORT INNER-MEMBRANE PROTEIN CTRC"/>
    <property type="match status" value="1"/>
</dbReference>
<dbReference type="PANTHER" id="PTHR30413">
    <property type="entry name" value="INNER MEMBRANE TRANSPORT PERMEASE"/>
    <property type="match status" value="1"/>
</dbReference>
<feature type="transmembrane region" description="Helical" evidence="9">
    <location>
        <begin position="73"/>
        <end position="99"/>
    </location>
</feature>
<evidence type="ECO:0000259" key="10">
    <source>
        <dbReference type="Pfam" id="PF01061"/>
    </source>
</evidence>
<feature type="transmembrane region" description="Helical" evidence="9">
    <location>
        <begin position="44"/>
        <end position="67"/>
    </location>
</feature>
<gene>
    <name evidence="11" type="ORF">ABM479_16625</name>
</gene>
<feature type="transmembrane region" description="Helical" evidence="9">
    <location>
        <begin position="147"/>
        <end position="171"/>
    </location>
</feature>
<name>A0AAU7RQG7_9HYPH</name>
<evidence type="ECO:0000256" key="3">
    <source>
        <dbReference type="ARBA" id="ARBA00022448"/>
    </source>
</evidence>
<reference evidence="11" key="1">
    <citation type="submission" date="2024-06" db="EMBL/GenBank/DDBJ databases">
        <authorList>
            <person name="Li T."/>
            <person name="Gao R."/>
        </authorList>
    </citation>
    <scope>NUCLEOTIDE SEQUENCE</scope>
    <source>
        <strain evidence="11">ZPR3</strain>
    </source>
</reference>
<evidence type="ECO:0000256" key="1">
    <source>
        <dbReference type="ARBA" id="ARBA00004651"/>
    </source>
</evidence>
<dbReference type="RefSeq" id="WP_349956752.1">
    <property type="nucleotide sequence ID" value="NZ_CP157960.1"/>
</dbReference>
<dbReference type="GO" id="GO:0005886">
    <property type="term" value="C:plasma membrane"/>
    <property type="evidence" value="ECO:0007669"/>
    <property type="project" value="UniProtKB-SubCell"/>
</dbReference>
<dbReference type="GO" id="GO:0015774">
    <property type="term" value="P:polysaccharide transport"/>
    <property type="evidence" value="ECO:0007669"/>
    <property type="project" value="UniProtKB-KW"/>
</dbReference>
<evidence type="ECO:0000256" key="6">
    <source>
        <dbReference type="ARBA" id="ARBA00022989"/>
    </source>
</evidence>
<dbReference type="GO" id="GO:0015920">
    <property type="term" value="P:lipopolysaccharide transport"/>
    <property type="evidence" value="ECO:0007669"/>
    <property type="project" value="TreeGrafter"/>
</dbReference>
<sequence length="268" mass="30618">MLTTHDRMIEAVADITEALRKYHLAAVFGWQDIAQRYRRSKVGAFWLSINMAVLIAAIGVIFGTLFRSPMQDFLPYLCAGLIIWGFISTTLAESCVGLISAEGIILQVRMPIFTHIMRLVWRNAIMFAHNIVVFPFVLLVFLHAPNWIVLLAPVGFILVTLNLLWIALILSVICTRYRDMTQVVQNALQVVFYATPVIWKQETLPPGIVQDLLMLNPFYHFVNVVRSPLLGVYPSTLNWVVCVLLMFLGWAVAILFFGNYRKRIAYWL</sequence>
<evidence type="ECO:0000256" key="9">
    <source>
        <dbReference type="SAM" id="Phobius"/>
    </source>
</evidence>
<dbReference type="InterPro" id="IPR013525">
    <property type="entry name" value="ABC2_TM"/>
</dbReference>
<accession>A0AAU7RQG7</accession>
<keyword evidence="4" id="KW-1003">Cell membrane</keyword>
<keyword evidence="8 9" id="KW-0472">Membrane</keyword>
<keyword evidence="3" id="KW-0813">Transport</keyword>
<dbReference type="Pfam" id="PF01061">
    <property type="entry name" value="ABC2_membrane"/>
    <property type="match status" value="1"/>
</dbReference>
<evidence type="ECO:0000256" key="2">
    <source>
        <dbReference type="ARBA" id="ARBA00007783"/>
    </source>
</evidence>
<organism evidence="11">
    <name type="scientific">Rhizobium sp. ZPR3</name>
    <dbReference type="NCBI Taxonomy" id="3158967"/>
    <lineage>
        <taxon>Bacteria</taxon>
        <taxon>Pseudomonadati</taxon>
        <taxon>Pseudomonadota</taxon>
        <taxon>Alphaproteobacteria</taxon>
        <taxon>Hyphomicrobiales</taxon>
        <taxon>Rhizobiaceae</taxon>
        <taxon>Rhizobium/Agrobacterium group</taxon>
        <taxon>Rhizobium</taxon>
    </lineage>
</organism>
<dbReference type="EMBL" id="CP157960">
    <property type="protein sequence ID" value="XBT92381.1"/>
    <property type="molecule type" value="Genomic_DNA"/>
</dbReference>
<evidence type="ECO:0000313" key="11">
    <source>
        <dbReference type="EMBL" id="XBT92381.1"/>
    </source>
</evidence>
<evidence type="ECO:0000256" key="5">
    <source>
        <dbReference type="ARBA" id="ARBA00022692"/>
    </source>
</evidence>
<feature type="transmembrane region" description="Helical" evidence="9">
    <location>
        <begin position="237"/>
        <end position="258"/>
    </location>
</feature>
<evidence type="ECO:0000256" key="7">
    <source>
        <dbReference type="ARBA" id="ARBA00023047"/>
    </source>
</evidence>
<proteinExistence type="inferred from homology"/>
<feature type="transmembrane region" description="Helical" evidence="9">
    <location>
        <begin position="120"/>
        <end position="141"/>
    </location>
</feature>
<comment type="similarity">
    <text evidence="2">Belongs to the ABC-2 integral membrane protein family.</text>
</comment>
<comment type="subcellular location">
    <subcellularLocation>
        <location evidence="1">Cell membrane</location>
        <topology evidence="1">Multi-pass membrane protein</topology>
    </subcellularLocation>
</comment>
<keyword evidence="5 9" id="KW-0812">Transmembrane</keyword>
<dbReference type="GO" id="GO:0140359">
    <property type="term" value="F:ABC-type transporter activity"/>
    <property type="evidence" value="ECO:0007669"/>
    <property type="project" value="InterPro"/>
</dbReference>
<dbReference type="AlphaFoldDB" id="A0AAU7RQG7"/>
<keyword evidence="6 9" id="KW-1133">Transmembrane helix</keyword>